<accession>A0ABQ8Q3M3</accession>
<reference evidence="3" key="1">
    <citation type="submission" date="2022-08" db="EMBL/GenBank/DDBJ databases">
        <authorList>
            <consortium name="DOE Joint Genome Institute"/>
            <person name="Min B."/>
            <person name="Riley R."/>
            <person name="Sierra-Patev S."/>
            <person name="Naranjo-Ortiz M."/>
            <person name="Looney B."/>
            <person name="Konkel Z."/>
            <person name="Slot J.C."/>
            <person name="Sakamoto Y."/>
            <person name="Steenwyk J.L."/>
            <person name="Rokas A."/>
            <person name="Carro J."/>
            <person name="Camarero S."/>
            <person name="Ferreira P."/>
            <person name="Molpeceres G."/>
            <person name="Ruiz-Duenas F.J."/>
            <person name="Serrano A."/>
            <person name="Henrissat B."/>
            <person name="Drula E."/>
            <person name="Hughes K.W."/>
            <person name="Mata J.L."/>
            <person name="Ishikawa N.K."/>
            <person name="Vargas-Isla R."/>
            <person name="Ushijima S."/>
            <person name="Smith C.A."/>
            <person name="Ahrendt S."/>
            <person name="Andreopoulos W."/>
            <person name="He G."/>
            <person name="Labutti K."/>
            <person name="Lipzen A."/>
            <person name="Ng V."/>
            <person name="Sandor L."/>
            <person name="Barry K."/>
            <person name="Martinez A.T."/>
            <person name="Xiao Y."/>
            <person name="Gibbons J.G."/>
            <person name="Terashima K."/>
            <person name="Hibbett D.S."/>
            <person name="Grigoriev I.V."/>
        </authorList>
    </citation>
    <scope>NUCLEOTIDE SEQUENCE</scope>
    <source>
        <strain evidence="3">TFB10827</strain>
    </source>
</reference>
<evidence type="ECO:0000256" key="2">
    <source>
        <dbReference type="SAM" id="Phobius"/>
    </source>
</evidence>
<comment type="caution">
    <text evidence="3">The sequence shown here is derived from an EMBL/GenBank/DDBJ whole genome shotgun (WGS) entry which is preliminary data.</text>
</comment>
<feature type="transmembrane region" description="Helical" evidence="2">
    <location>
        <begin position="83"/>
        <end position="103"/>
    </location>
</feature>
<keyword evidence="4" id="KW-1185">Reference proteome</keyword>
<sequence>MNLIWAFGAQNPGFSTGDAPFQFHVDAGYAHFDLSKPISPSSDKVESSTSAPSPSSSSLTSTKYKNEWPKAIGREDVMEGVNVVWYAWIVILPILYFAELILLPKQLAQEAANRSLWKKWKGL</sequence>
<keyword evidence="2" id="KW-0812">Transmembrane</keyword>
<keyword evidence="2" id="KW-1133">Transmembrane helix</keyword>
<evidence type="ECO:0000256" key="1">
    <source>
        <dbReference type="SAM" id="MobiDB-lite"/>
    </source>
</evidence>
<keyword evidence="2" id="KW-0472">Membrane</keyword>
<proteinExistence type="predicted"/>
<feature type="compositionally biased region" description="Low complexity" evidence="1">
    <location>
        <begin position="47"/>
        <end position="62"/>
    </location>
</feature>
<dbReference type="EMBL" id="MU790776">
    <property type="protein sequence ID" value="KAJ3993297.1"/>
    <property type="molecule type" value="Genomic_DNA"/>
</dbReference>
<name>A0ABQ8Q3M3_9AGAR</name>
<evidence type="ECO:0000313" key="3">
    <source>
        <dbReference type="EMBL" id="KAJ3993297.1"/>
    </source>
</evidence>
<dbReference type="Proteomes" id="UP001163828">
    <property type="component" value="Unassembled WGS sequence"/>
</dbReference>
<gene>
    <name evidence="3" type="ORF">F5050DRAFT_1897392</name>
</gene>
<feature type="region of interest" description="Disordered" evidence="1">
    <location>
        <begin position="39"/>
        <end position="62"/>
    </location>
</feature>
<organism evidence="3 4">
    <name type="scientific">Lentinula boryana</name>
    <dbReference type="NCBI Taxonomy" id="40481"/>
    <lineage>
        <taxon>Eukaryota</taxon>
        <taxon>Fungi</taxon>
        <taxon>Dikarya</taxon>
        <taxon>Basidiomycota</taxon>
        <taxon>Agaricomycotina</taxon>
        <taxon>Agaricomycetes</taxon>
        <taxon>Agaricomycetidae</taxon>
        <taxon>Agaricales</taxon>
        <taxon>Marasmiineae</taxon>
        <taxon>Omphalotaceae</taxon>
        <taxon>Lentinula</taxon>
    </lineage>
</organism>
<protein>
    <submittedName>
        <fullName evidence="3">Uncharacterized protein</fullName>
    </submittedName>
</protein>
<evidence type="ECO:0000313" key="4">
    <source>
        <dbReference type="Proteomes" id="UP001163828"/>
    </source>
</evidence>